<dbReference type="HAMAP" id="MF_00321">
    <property type="entry name" value="GTPase_EngB"/>
    <property type="match status" value="1"/>
</dbReference>
<dbReference type="OMA" id="AKVDQCP"/>
<dbReference type="EMBL" id="AMQN01044034">
    <property type="status" value="NOT_ANNOTATED_CDS"/>
    <property type="molecule type" value="Genomic_DNA"/>
</dbReference>
<dbReference type="GO" id="GO:0005525">
    <property type="term" value="F:GTP binding"/>
    <property type="evidence" value="ECO:0007669"/>
    <property type="project" value="UniProtKB-KW"/>
</dbReference>
<evidence type="ECO:0000313" key="11">
    <source>
        <dbReference type="EMBL" id="ELU05759.1"/>
    </source>
</evidence>
<keyword evidence="7" id="KW-0342">GTP-binding</keyword>
<dbReference type="EnsemblMetazoa" id="CapteT113940">
    <property type="protein sequence ID" value="CapteP113940"/>
    <property type="gene ID" value="CapteG113940"/>
</dbReference>
<dbReference type="GO" id="GO:0005829">
    <property type="term" value="C:cytosol"/>
    <property type="evidence" value="ECO:0007669"/>
    <property type="project" value="TreeGrafter"/>
</dbReference>
<keyword evidence="13" id="KW-1185">Reference proteome</keyword>
<evidence type="ECO:0000256" key="2">
    <source>
        <dbReference type="ARBA" id="ARBA00009638"/>
    </source>
</evidence>
<proteinExistence type="inferred from homology"/>
<dbReference type="EMBL" id="KB301280">
    <property type="protein sequence ID" value="ELU05759.1"/>
    <property type="molecule type" value="Genomic_DNA"/>
</dbReference>
<evidence type="ECO:0000313" key="12">
    <source>
        <dbReference type="EnsemblMetazoa" id="CapteP113940"/>
    </source>
</evidence>
<keyword evidence="8" id="KW-0717">Septation</keyword>
<name>R7UGT6_CAPTE</name>
<evidence type="ECO:0000256" key="7">
    <source>
        <dbReference type="ARBA" id="ARBA00023134"/>
    </source>
</evidence>
<evidence type="ECO:0000256" key="5">
    <source>
        <dbReference type="ARBA" id="ARBA00022741"/>
    </source>
</evidence>
<comment type="cofactor">
    <cofactor evidence="1">
        <name>Mg(2+)</name>
        <dbReference type="ChEBI" id="CHEBI:18420"/>
    </cofactor>
</comment>
<evidence type="ECO:0000256" key="6">
    <source>
        <dbReference type="ARBA" id="ARBA00022842"/>
    </source>
</evidence>
<gene>
    <name evidence="11" type="ORF">CAPTEDRAFT_113940</name>
</gene>
<dbReference type="HOGENOM" id="CLU_033732_2_0_1"/>
<dbReference type="AlphaFoldDB" id="R7UGT6"/>
<keyword evidence="9" id="KW-0131">Cell cycle</keyword>
<sequence length="195" mass="21101">FVFAAAKASGLPEAEGVEVAFAGRSNVGKSSLINALTGQANLARTSHQPGRTQEVIFFANPAAPNLGLVDLPGYGYAAVSKKLKRDWGQLILDYLAGRPNLVRVFLLVDSRRGVGEIDHPAMDLLDKVALSYQIVLTKVDKVKIDELDQIRAKVVKSISKRPAAYPDIIETSSAEGTGTDELRKTILRLAQERGF</sequence>
<evidence type="ECO:0000313" key="13">
    <source>
        <dbReference type="Proteomes" id="UP000014760"/>
    </source>
</evidence>
<dbReference type="GO" id="GO:0046872">
    <property type="term" value="F:metal ion binding"/>
    <property type="evidence" value="ECO:0007669"/>
    <property type="project" value="UniProtKB-KW"/>
</dbReference>
<dbReference type="PANTHER" id="PTHR11649">
    <property type="entry name" value="MSS1/TRME-RELATED GTP-BINDING PROTEIN"/>
    <property type="match status" value="1"/>
</dbReference>
<dbReference type="Pfam" id="PF01926">
    <property type="entry name" value="MMR_HSR1"/>
    <property type="match status" value="1"/>
</dbReference>
<dbReference type="CDD" id="cd01876">
    <property type="entry name" value="YihA_EngB"/>
    <property type="match status" value="1"/>
</dbReference>
<keyword evidence="5" id="KW-0547">Nucleotide-binding</keyword>
<dbReference type="InterPro" id="IPR027417">
    <property type="entry name" value="P-loop_NTPase"/>
</dbReference>
<keyword evidence="6" id="KW-0460">Magnesium</keyword>
<accession>R7UGT6</accession>
<evidence type="ECO:0000256" key="1">
    <source>
        <dbReference type="ARBA" id="ARBA00001946"/>
    </source>
</evidence>
<dbReference type="InterPro" id="IPR019987">
    <property type="entry name" value="GTP-bd_ribosome_bio_YsxC"/>
</dbReference>
<evidence type="ECO:0000256" key="8">
    <source>
        <dbReference type="ARBA" id="ARBA00023210"/>
    </source>
</evidence>
<evidence type="ECO:0000256" key="9">
    <source>
        <dbReference type="ARBA" id="ARBA00023306"/>
    </source>
</evidence>
<keyword evidence="4" id="KW-0479">Metal-binding</keyword>
<feature type="non-terminal residue" evidence="11">
    <location>
        <position position="1"/>
    </location>
</feature>
<dbReference type="Proteomes" id="UP000014760">
    <property type="component" value="Unassembled WGS sequence"/>
</dbReference>
<dbReference type="InterPro" id="IPR030393">
    <property type="entry name" value="G_ENGB_dom"/>
</dbReference>
<dbReference type="NCBIfam" id="TIGR03598">
    <property type="entry name" value="GTPase_YsxC"/>
    <property type="match status" value="1"/>
</dbReference>
<organism evidence="11">
    <name type="scientific">Capitella teleta</name>
    <name type="common">Polychaete worm</name>
    <dbReference type="NCBI Taxonomy" id="283909"/>
    <lineage>
        <taxon>Eukaryota</taxon>
        <taxon>Metazoa</taxon>
        <taxon>Spiralia</taxon>
        <taxon>Lophotrochozoa</taxon>
        <taxon>Annelida</taxon>
        <taxon>Polychaeta</taxon>
        <taxon>Sedentaria</taxon>
        <taxon>Scolecida</taxon>
        <taxon>Capitellidae</taxon>
        <taxon>Capitella</taxon>
    </lineage>
</organism>
<dbReference type="SUPFAM" id="SSF52540">
    <property type="entry name" value="P-loop containing nucleoside triphosphate hydrolases"/>
    <property type="match status" value="1"/>
</dbReference>
<evidence type="ECO:0000259" key="10">
    <source>
        <dbReference type="PROSITE" id="PS51706"/>
    </source>
</evidence>
<evidence type="ECO:0000256" key="4">
    <source>
        <dbReference type="ARBA" id="ARBA00022723"/>
    </source>
</evidence>
<dbReference type="GO" id="GO:0051301">
    <property type="term" value="P:cell division"/>
    <property type="evidence" value="ECO:0007669"/>
    <property type="project" value="UniProtKB-KW"/>
</dbReference>
<reference evidence="12" key="3">
    <citation type="submission" date="2015-06" db="UniProtKB">
        <authorList>
            <consortium name="EnsemblMetazoa"/>
        </authorList>
    </citation>
    <scope>IDENTIFICATION</scope>
</reference>
<comment type="similarity">
    <text evidence="2">Belongs to the TRAFAC class TrmE-Era-EngA-EngB-Septin-like GTPase superfamily. EngB GTPase family.</text>
</comment>
<keyword evidence="3" id="KW-0132">Cell division</keyword>
<reference evidence="11 13" key="2">
    <citation type="journal article" date="2013" name="Nature">
        <title>Insights into bilaterian evolution from three spiralian genomes.</title>
        <authorList>
            <person name="Simakov O."/>
            <person name="Marletaz F."/>
            <person name="Cho S.J."/>
            <person name="Edsinger-Gonzales E."/>
            <person name="Havlak P."/>
            <person name="Hellsten U."/>
            <person name="Kuo D.H."/>
            <person name="Larsson T."/>
            <person name="Lv J."/>
            <person name="Arendt D."/>
            <person name="Savage R."/>
            <person name="Osoegawa K."/>
            <person name="de Jong P."/>
            <person name="Grimwood J."/>
            <person name="Chapman J.A."/>
            <person name="Shapiro H."/>
            <person name="Aerts A."/>
            <person name="Otillar R.P."/>
            <person name="Terry A.Y."/>
            <person name="Boore J.L."/>
            <person name="Grigoriev I.V."/>
            <person name="Lindberg D.R."/>
            <person name="Seaver E.C."/>
            <person name="Weisblat D.A."/>
            <person name="Putnam N.H."/>
            <person name="Rokhsar D.S."/>
        </authorList>
    </citation>
    <scope>NUCLEOTIDE SEQUENCE</scope>
    <source>
        <strain evidence="11 13">I ESC-2004</strain>
    </source>
</reference>
<dbReference type="PANTHER" id="PTHR11649:SF13">
    <property type="entry name" value="ENGB-TYPE G DOMAIN-CONTAINING PROTEIN"/>
    <property type="match status" value="1"/>
</dbReference>
<dbReference type="InterPro" id="IPR006073">
    <property type="entry name" value="GTP-bd"/>
</dbReference>
<evidence type="ECO:0000256" key="3">
    <source>
        <dbReference type="ARBA" id="ARBA00022618"/>
    </source>
</evidence>
<dbReference type="PROSITE" id="PS51706">
    <property type="entry name" value="G_ENGB"/>
    <property type="match status" value="1"/>
</dbReference>
<dbReference type="Gene3D" id="3.40.50.300">
    <property type="entry name" value="P-loop containing nucleotide triphosphate hydrolases"/>
    <property type="match status" value="1"/>
</dbReference>
<dbReference type="OrthoDB" id="18834at2759"/>
<reference evidence="13" key="1">
    <citation type="submission" date="2012-12" db="EMBL/GenBank/DDBJ databases">
        <authorList>
            <person name="Hellsten U."/>
            <person name="Grimwood J."/>
            <person name="Chapman J.A."/>
            <person name="Shapiro H."/>
            <person name="Aerts A."/>
            <person name="Otillar R.P."/>
            <person name="Terry A.Y."/>
            <person name="Boore J.L."/>
            <person name="Simakov O."/>
            <person name="Marletaz F."/>
            <person name="Cho S.-J."/>
            <person name="Edsinger-Gonzales E."/>
            <person name="Havlak P."/>
            <person name="Kuo D.-H."/>
            <person name="Larsson T."/>
            <person name="Lv J."/>
            <person name="Arendt D."/>
            <person name="Savage R."/>
            <person name="Osoegawa K."/>
            <person name="de Jong P."/>
            <person name="Lindberg D.R."/>
            <person name="Seaver E.C."/>
            <person name="Weisblat D.A."/>
            <person name="Putnam N.H."/>
            <person name="Grigoriev I.V."/>
            <person name="Rokhsar D.S."/>
        </authorList>
    </citation>
    <scope>NUCLEOTIDE SEQUENCE</scope>
    <source>
        <strain evidence="13">I ESC-2004</strain>
    </source>
</reference>
<dbReference type="STRING" id="283909.R7UGT6"/>
<protein>
    <recommendedName>
        <fullName evidence="10">EngB-type G domain-containing protein</fullName>
    </recommendedName>
</protein>
<feature type="domain" description="EngB-type G" evidence="10">
    <location>
        <begin position="15"/>
        <end position="192"/>
    </location>
</feature>